<evidence type="ECO:0000259" key="5">
    <source>
        <dbReference type="PROSITE" id="PS50893"/>
    </source>
</evidence>
<dbReference type="EC" id="3.6.3.-" evidence="6"/>
<dbReference type="InterPro" id="IPR015854">
    <property type="entry name" value="ABC_transpr_LolD-like"/>
</dbReference>
<dbReference type="Pfam" id="PF00005">
    <property type="entry name" value="ABC_tran"/>
    <property type="match status" value="1"/>
</dbReference>
<dbReference type="FunFam" id="3.40.50.300:FF:000032">
    <property type="entry name" value="Export ABC transporter ATP-binding protein"/>
    <property type="match status" value="1"/>
</dbReference>
<dbReference type="GO" id="GO:0098796">
    <property type="term" value="C:membrane protein complex"/>
    <property type="evidence" value="ECO:0007669"/>
    <property type="project" value="UniProtKB-ARBA"/>
</dbReference>
<evidence type="ECO:0000256" key="4">
    <source>
        <dbReference type="ARBA" id="ARBA00038388"/>
    </source>
</evidence>
<dbReference type="InterPro" id="IPR027417">
    <property type="entry name" value="P-loop_NTPase"/>
</dbReference>
<dbReference type="KEGG" id="tpi:TREPR_2546"/>
<dbReference type="InterPro" id="IPR003593">
    <property type="entry name" value="AAA+_ATPase"/>
</dbReference>
<dbReference type="CDD" id="cd03255">
    <property type="entry name" value="ABC_MJ0796_LolCDE_FtsE"/>
    <property type="match status" value="1"/>
</dbReference>
<dbReference type="EMBL" id="CP001843">
    <property type="protein sequence ID" value="AEF84820.1"/>
    <property type="molecule type" value="Genomic_DNA"/>
</dbReference>
<dbReference type="GO" id="GO:0016887">
    <property type="term" value="F:ATP hydrolysis activity"/>
    <property type="evidence" value="ECO:0007669"/>
    <property type="project" value="InterPro"/>
</dbReference>
<keyword evidence="2" id="KW-0547">Nucleotide-binding</keyword>
<evidence type="ECO:0000256" key="3">
    <source>
        <dbReference type="ARBA" id="ARBA00022840"/>
    </source>
</evidence>
<dbReference type="STRING" id="545694.TREPR_2546"/>
<comment type="similarity">
    <text evidence="4">Belongs to the ABC transporter superfamily. Macrolide exporter (TC 3.A.1.122) family.</text>
</comment>
<dbReference type="InterPro" id="IPR017911">
    <property type="entry name" value="MacB-like_ATP-bd"/>
</dbReference>
<dbReference type="OrthoDB" id="9805538at2"/>
<sequence>MITLRDIWKSYPMGKLGVDALNGISLELSKGDFVSVAGPSGSGKTTLMNIIGLIDTPSSGRVLIDGKETGNLRRKELTRIRQESIGFVFQSFNLLPVLTVFENVELPLTIAQKKTARAERRERVEYLLEEVGLGDRKTHKPSELSGGQQQRVAIARALVTRPKIVIADEPTANLDSANGERVLELMKKINQEEGTTFIFSTHDPDIWEMANHIVFLKDGRIESEKRR</sequence>
<keyword evidence="6" id="KW-0378">Hydrolase</keyword>
<protein>
    <submittedName>
        <fullName evidence="6">Macrolide export ATP-binding/permease protein MacB</fullName>
        <ecNumber evidence="6">3.6.3.-</ecNumber>
    </submittedName>
</protein>
<organism evidence="6 7">
    <name type="scientific">Treponema primitia (strain ATCC BAA-887 / DSM 12427 / ZAS-2)</name>
    <dbReference type="NCBI Taxonomy" id="545694"/>
    <lineage>
        <taxon>Bacteria</taxon>
        <taxon>Pseudomonadati</taxon>
        <taxon>Spirochaetota</taxon>
        <taxon>Spirochaetia</taxon>
        <taxon>Spirochaetales</taxon>
        <taxon>Treponemataceae</taxon>
        <taxon>Treponema</taxon>
    </lineage>
</organism>
<dbReference type="InterPro" id="IPR017871">
    <property type="entry name" value="ABC_transporter-like_CS"/>
</dbReference>
<dbReference type="eggNOG" id="COG1136">
    <property type="taxonomic scope" value="Bacteria"/>
</dbReference>
<dbReference type="InterPro" id="IPR003439">
    <property type="entry name" value="ABC_transporter-like_ATP-bd"/>
</dbReference>
<dbReference type="PANTHER" id="PTHR24220:SF86">
    <property type="entry name" value="ABC TRANSPORTER ABCH.1"/>
    <property type="match status" value="1"/>
</dbReference>
<dbReference type="Proteomes" id="UP000009223">
    <property type="component" value="Chromosome"/>
</dbReference>
<keyword evidence="3 6" id="KW-0067">ATP-binding</keyword>
<dbReference type="HOGENOM" id="CLU_000604_1_22_12"/>
<feature type="domain" description="ABC transporter" evidence="5">
    <location>
        <begin position="2"/>
        <end position="227"/>
    </location>
</feature>
<keyword evidence="7" id="KW-1185">Reference proteome</keyword>
<dbReference type="AlphaFoldDB" id="F5YGN1"/>
<evidence type="ECO:0000256" key="1">
    <source>
        <dbReference type="ARBA" id="ARBA00022448"/>
    </source>
</evidence>
<proteinExistence type="inferred from homology"/>
<dbReference type="GO" id="GO:0022857">
    <property type="term" value="F:transmembrane transporter activity"/>
    <property type="evidence" value="ECO:0007669"/>
    <property type="project" value="UniProtKB-ARBA"/>
</dbReference>
<reference evidence="7" key="1">
    <citation type="submission" date="2009-12" db="EMBL/GenBank/DDBJ databases">
        <title>Complete sequence of Treponema primitia strain ZAS-2.</title>
        <authorList>
            <person name="Tetu S.G."/>
            <person name="Matson E."/>
            <person name="Ren Q."/>
            <person name="Seshadri R."/>
            <person name="Elbourne L."/>
            <person name="Hassan K.A."/>
            <person name="Durkin A."/>
            <person name="Radune D."/>
            <person name="Mohamoud Y."/>
            <person name="Shay R."/>
            <person name="Jin S."/>
            <person name="Zhang X."/>
            <person name="Lucey K."/>
            <person name="Ballor N.R."/>
            <person name="Ottesen E."/>
            <person name="Rosenthal R."/>
            <person name="Allen A."/>
            <person name="Leadbetter J.R."/>
            <person name="Paulsen I.T."/>
        </authorList>
    </citation>
    <scope>NUCLEOTIDE SEQUENCE [LARGE SCALE GENOMIC DNA]</scope>
    <source>
        <strain evidence="7">ATCC BAA-887 / DSM 12427 / ZAS-2</strain>
    </source>
</reference>
<accession>F5YGN1</accession>
<dbReference type="PROSITE" id="PS00211">
    <property type="entry name" value="ABC_TRANSPORTER_1"/>
    <property type="match status" value="1"/>
</dbReference>
<dbReference type="SMART" id="SM00382">
    <property type="entry name" value="AAA"/>
    <property type="match status" value="1"/>
</dbReference>
<dbReference type="PANTHER" id="PTHR24220">
    <property type="entry name" value="IMPORT ATP-BINDING PROTEIN"/>
    <property type="match status" value="1"/>
</dbReference>
<dbReference type="PROSITE" id="PS50893">
    <property type="entry name" value="ABC_TRANSPORTER_2"/>
    <property type="match status" value="1"/>
</dbReference>
<dbReference type="RefSeq" id="WP_015707665.1">
    <property type="nucleotide sequence ID" value="NC_015578.1"/>
</dbReference>
<dbReference type="Gene3D" id="3.40.50.300">
    <property type="entry name" value="P-loop containing nucleotide triphosphate hydrolases"/>
    <property type="match status" value="1"/>
</dbReference>
<evidence type="ECO:0000313" key="6">
    <source>
        <dbReference type="EMBL" id="AEF84820.1"/>
    </source>
</evidence>
<dbReference type="GO" id="GO:0005886">
    <property type="term" value="C:plasma membrane"/>
    <property type="evidence" value="ECO:0007669"/>
    <property type="project" value="TreeGrafter"/>
</dbReference>
<keyword evidence="1" id="KW-0813">Transport</keyword>
<gene>
    <name evidence="6" type="ordered locus">TREPR_2546</name>
</gene>
<dbReference type="GO" id="GO:0005524">
    <property type="term" value="F:ATP binding"/>
    <property type="evidence" value="ECO:0007669"/>
    <property type="project" value="UniProtKB-KW"/>
</dbReference>
<name>F5YGN1_TREPZ</name>
<evidence type="ECO:0000313" key="7">
    <source>
        <dbReference type="Proteomes" id="UP000009223"/>
    </source>
</evidence>
<dbReference type="SUPFAM" id="SSF52540">
    <property type="entry name" value="P-loop containing nucleoside triphosphate hydrolases"/>
    <property type="match status" value="1"/>
</dbReference>
<reference evidence="6 7" key="2">
    <citation type="journal article" date="2011" name="ISME J.">
        <title>RNA-seq reveals cooperative metabolic interactions between two termite-gut spirochete species in co-culture.</title>
        <authorList>
            <person name="Rosenthal A.Z."/>
            <person name="Matson E.G."/>
            <person name="Eldar A."/>
            <person name="Leadbetter J.R."/>
        </authorList>
    </citation>
    <scope>NUCLEOTIDE SEQUENCE [LARGE SCALE GENOMIC DNA]</scope>
    <source>
        <strain evidence="7">ATCC BAA-887 / DSM 12427 / ZAS-2</strain>
    </source>
</reference>
<evidence type="ECO:0000256" key="2">
    <source>
        <dbReference type="ARBA" id="ARBA00022741"/>
    </source>
</evidence>